<evidence type="ECO:0000313" key="3">
    <source>
        <dbReference type="EMBL" id="RQJ64730.1"/>
    </source>
</evidence>
<name>A0A2A3LUB0_NEIME</name>
<evidence type="ECO:0000313" key="7">
    <source>
        <dbReference type="Proteomes" id="UP000283666"/>
    </source>
</evidence>
<dbReference type="Proteomes" id="UP000283666">
    <property type="component" value="Unassembled WGS sequence"/>
</dbReference>
<protein>
    <submittedName>
        <fullName evidence="1">Uncharacterized protein</fullName>
    </submittedName>
</protein>
<dbReference type="EMBL" id="NWXB01000026">
    <property type="protein sequence ID" value="RQJ64730.1"/>
    <property type="molecule type" value="Genomic_DNA"/>
</dbReference>
<evidence type="ECO:0000313" key="6">
    <source>
        <dbReference type="Proteomes" id="UP000260504"/>
    </source>
</evidence>
<evidence type="ECO:0000313" key="5">
    <source>
        <dbReference type="Proteomes" id="UP000217930"/>
    </source>
</evidence>
<sequence length="73" mass="8386">MHYTVGKAENLCVKRDIVNVFINRTAVLKENFAVSDKTLDKNIIFVIINVKIQFDFLTVNQERKAICSQNTVI</sequence>
<dbReference type="EMBL" id="NVYQ01000181">
    <property type="protein sequence ID" value="RGB13568.1"/>
    <property type="molecule type" value="Genomic_DNA"/>
</dbReference>
<comment type="caution">
    <text evidence="1">The sequence shown here is derived from an EMBL/GenBank/DDBJ whole genome shotgun (WGS) entry which is preliminary data.</text>
</comment>
<dbReference type="Proteomes" id="UP000283829">
    <property type="component" value="Unassembled WGS sequence"/>
</dbReference>
<reference evidence="2 6" key="2">
    <citation type="submission" date="2017-08" db="EMBL/GenBank/DDBJ databases">
        <title>Meningococcal Conjunctivitis and Endemic Carriage at a Military Recruit Training Center.</title>
        <authorList>
            <person name="Bobb A.J."/>
            <person name="Galac M.R."/>
            <person name="Snesrud E."/>
            <person name="Clagett C.D."/>
        </authorList>
    </citation>
    <scope>NUCLEOTIDE SEQUENCE [LARGE SCALE GENOMIC DNA]</scope>
    <source>
        <strain evidence="2 6">MRSN431200</strain>
    </source>
</reference>
<reference evidence="1 5" key="1">
    <citation type="journal article" date="2017" name="Clin. Infect. Dis.">
        <title>Increased Risk for Meningococcal Disease among Men who have Sex with Men in the United States, 2012-2015.</title>
        <authorList>
            <person name="Folaranmi T.A."/>
            <person name="Kretz C.B."/>
            <person name="Kamiya H."/>
            <person name="MacNeil J.R."/>
            <person name="Whaley M.J."/>
            <person name="Blain A."/>
            <person name="Antwi M."/>
            <person name="Dorsinville M."/>
            <person name="Pacilli M."/>
            <person name="Smith S."/>
            <person name="Civen R."/>
            <person name="Ngo V."/>
            <person name="Winter K."/>
            <person name="Harriman K."/>
            <person name="Wang X."/>
            <person name="Bowen V.B."/>
            <person name="Patel M."/>
            <person name="Martin S."/>
            <person name="Misegades L."/>
            <person name="Meyer S.A."/>
        </authorList>
    </citation>
    <scope>NUCLEOTIDE SEQUENCE [LARGE SCALE GENOMIC DNA]</scope>
    <source>
        <strain evidence="1 5">M26503</strain>
    </source>
</reference>
<reference evidence="1" key="4">
    <citation type="submission" date="2017-09" db="EMBL/GenBank/DDBJ databases">
        <authorList>
            <person name="Kretz C."/>
            <person name="Retchless A."/>
            <person name="Wang X."/>
        </authorList>
    </citation>
    <scope>NUCLEOTIDE SEQUENCE</scope>
    <source>
        <strain evidence="1">M26503</strain>
    </source>
</reference>
<organism evidence="1 5">
    <name type="scientific">Neisseria meningitidis</name>
    <dbReference type="NCBI Taxonomy" id="487"/>
    <lineage>
        <taxon>Bacteria</taxon>
        <taxon>Pseudomonadati</taxon>
        <taxon>Pseudomonadota</taxon>
        <taxon>Betaproteobacteria</taxon>
        <taxon>Neisseriales</taxon>
        <taxon>Neisseriaceae</taxon>
        <taxon>Neisseria</taxon>
    </lineage>
</organism>
<dbReference type="EMBL" id="NWZY01000023">
    <property type="protein sequence ID" value="RQK77535.1"/>
    <property type="molecule type" value="Genomic_DNA"/>
</dbReference>
<evidence type="ECO:0000313" key="4">
    <source>
        <dbReference type="EMBL" id="RQK77535.1"/>
    </source>
</evidence>
<dbReference type="Proteomes" id="UP000260504">
    <property type="component" value="Unassembled WGS sequence"/>
</dbReference>
<evidence type="ECO:0000313" key="1">
    <source>
        <dbReference type="EMBL" id="PBJ88746.1"/>
    </source>
</evidence>
<dbReference type="Proteomes" id="UP000217930">
    <property type="component" value="Unassembled WGS sequence"/>
</dbReference>
<evidence type="ECO:0000313" key="8">
    <source>
        <dbReference type="Proteomes" id="UP000283829"/>
    </source>
</evidence>
<reference evidence="7 8" key="3">
    <citation type="submission" date="2017-09" db="EMBL/GenBank/DDBJ databases">
        <title>Phenotypic and genotypic characterization of Colombian isolates of Neisseria meningitidis recovered from invasive disease.</title>
        <authorList>
            <person name="Duarte C."/>
            <person name="Gabastou J.M."/>
            <person name="Moreno J."/>
        </authorList>
    </citation>
    <scope>NUCLEOTIDE SEQUENCE [LARGE SCALE GENOMIC DNA]</scope>
    <source>
        <strain evidence="4 7">INS-Nm1012</strain>
        <strain evidence="3 8">INS-Nm1124</strain>
    </source>
</reference>
<accession>A0A2A3LUB0</accession>
<gene>
    <name evidence="2" type="ORF">CIJ84_11830</name>
    <name evidence="1" type="ORF">CNQ34_11460</name>
    <name evidence="4" type="ORF">COH52_08555</name>
    <name evidence="3" type="ORF">COI09_10470</name>
</gene>
<dbReference type="EMBL" id="NTLY01000002">
    <property type="protein sequence ID" value="PBJ88746.1"/>
    <property type="molecule type" value="Genomic_DNA"/>
</dbReference>
<evidence type="ECO:0000313" key="2">
    <source>
        <dbReference type="EMBL" id="RGB13568.1"/>
    </source>
</evidence>
<dbReference type="AlphaFoldDB" id="A0A2A3LUB0"/>
<proteinExistence type="predicted"/>